<protein>
    <submittedName>
        <fullName evidence="2">Uncharacterized protein</fullName>
    </submittedName>
</protein>
<sequence>MTNVMTRLRKDRTFPPHDFVSLLYVQVYDQCDDSSEEIQNVSTPRFYLGFKRADCGPPSPNVSYRSHAPPLSRPLPPRRRSPGAASFPLANIESFGKFPKVIYSEIPFRDTERRRRLVFLFVDIHFAAINREREETTAWEYRSVKLSPEA</sequence>
<comment type="caution">
    <text evidence="2">The sequence shown here is derived from an EMBL/GenBank/DDBJ whole genome shotgun (WGS) entry which is preliminary data.</text>
</comment>
<evidence type="ECO:0000313" key="3">
    <source>
        <dbReference type="Proteomes" id="UP000299102"/>
    </source>
</evidence>
<reference evidence="2 3" key="1">
    <citation type="journal article" date="2019" name="Commun. Biol.">
        <title>The bagworm genome reveals a unique fibroin gene that provides high tensile strength.</title>
        <authorList>
            <person name="Kono N."/>
            <person name="Nakamura H."/>
            <person name="Ohtoshi R."/>
            <person name="Tomita M."/>
            <person name="Numata K."/>
            <person name="Arakawa K."/>
        </authorList>
    </citation>
    <scope>NUCLEOTIDE SEQUENCE [LARGE SCALE GENOMIC DNA]</scope>
</reference>
<dbReference type="Proteomes" id="UP000299102">
    <property type="component" value="Unassembled WGS sequence"/>
</dbReference>
<keyword evidence="3" id="KW-1185">Reference proteome</keyword>
<evidence type="ECO:0000313" key="2">
    <source>
        <dbReference type="EMBL" id="GBP01028.1"/>
    </source>
</evidence>
<dbReference type="AlphaFoldDB" id="A0A4C1SII9"/>
<proteinExistence type="predicted"/>
<gene>
    <name evidence="2" type="ORF">EVAR_2303_1</name>
</gene>
<name>A0A4C1SII9_EUMVA</name>
<dbReference type="EMBL" id="BGZK01000007">
    <property type="protein sequence ID" value="GBP01028.1"/>
    <property type="molecule type" value="Genomic_DNA"/>
</dbReference>
<feature type="region of interest" description="Disordered" evidence="1">
    <location>
        <begin position="57"/>
        <end position="83"/>
    </location>
</feature>
<accession>A0A4C1SII9</accession>
<evidence type="ECO:0000256" key="1">
    <source>
        <dbReference type="SAM" id="MobiDB-lite"/>
    </source>
</evidence>
<organism evidence="2 3">
    <name type="scientific">Eumeta variegata</name>
    <name type="common">Bagworm moth</name>
    <name type="synonym">Eumeta japonica</name>
    <dbReference type="NCBI Taxonomy" id="151549"/>
    <lineage>
        <taxon>Eukaryota</taxon>
        <taxon>Metazoa</taxon>
        <taxon>Ecdysozoa</taxon>
        <taxon>Arthropoda</taxon>
        <taxon>Hexapoda</taxon>
        <taxon>Insecta</taxon>
        <taxon>Pterygota</taxon>
        <taxon>Neoptera</taxon>
        <taxon>Endopterygota</taxon>
        <taxon>Lepidoptera</taxon>
        <taxon>Glossata</taxon>
        <taxon>Ditrysia</taxon>
        <taxon>Tineoidea</taxon>
        <taxon>Psychidae</taxon>
        <taxon>Oiketicinae</taxon>
        <taxon>Eumeta</taxon>
    </lineage>
</organism>